<reference evidence="8 9" key="1">
    <citation type="submission" date="2017-11" db="EMBL/GenBank/DDBJ databases">
        <title>Draft genome sequence of Mitsuaria sp. HWN-4.</title>
        <authorList>
            <person name="Gundlapally S.R."/>
        </authorList>
    </citation>
    <scope>NUCLEOTIDE SEQUENCE [LARGE SCALE GENOMIC DNA]</scope>
    <source>
        <strain evidence="8 9">HWN-4</strain>
    </source>
</reference>
<dbReference type="PROSITE" id="PS50885">
    <property type="entry name" value="HAMP"/>
    <property type="match status" value="1"/>
</dbReference>
<accession>A0A2G9C353</accession>
<dbReference type="AlphaFoldDB" id="A0A2G9C353"/>
<evidence type="ECO:0000313" key="9">
    <source>
        <dbReference type="Proteomes" id="UP000231501"/>
    </source>
</evidence>
<dbReference type="PANTHER" id="PTHR43531">
    <property type="entry name" value="PROTEIN ICFG"/>
    <property type="match status" value="1"/>
</dbReference>
<keyword evidence="9" id="KW-1185">Reference proteome</keyword>
<evidence type="ECO:0000259" key="6">
    <source>
        <dbReference type="PROSITE" id="PS50111"/>
    </source>
</evidence>
<feature type="region of interest" description="Disordered" evidence="5">
    <location>
        <begin position="284"/>
        <end position="320"/>
    </location>
</feature>
<dbReference type="SMART" id="SM00304">
    <property type="entry name" value="HAMP"/>
    <property type="match status" value="1"/>
</dbReference>
<dbReference type="Gene3D" id="1.10.287.950">
    <property type="entry name" value="Methyl-accepting chemotaxis protein"/>
    <property type="match status" value="1"/>
</dbReference>
<evidence type="ECO:0000256" key="3">
    <source>
        <dbReference type="ARBA" id="ARBA00029447"/>
    </source>
</evidence>
<dbReference type="GO" id="GO:0005886">
    <property type="term" value="C:plasma membrane"/>
    <property type="evidence" value="ECO:0007669"/>
    <property type="project" value="TreeGrafter"/>
</dbReference>
<evidence type="ECO:0000256" key="4">
    <source>
        <dbReference type="PROSITE-ProRule" id="PRU00284"/>
    </source>
</evidence>
<organism evidence="8 9">
    <name type="scientific">Roseateles chitinivorans</name>
    <dbReference type="NCBI Taxonomy" id="2917965"/>
    <lineage>
        <taxon>Bacteria</taxon>
        <taxon>Pseudomonadati</taxon>
        <taxon>Pseudomonadota</taxon>
        <taxon>Betaproteobacteria</taxon>
        <taxon>Burkholderiales</taxon>
        <taxon>Sphaerotilaceae</taxon>
        <taxon>Roseateles</taxon>
    </lineage>
</organism>
<dbReference type="FunFam" id="1.10.287.950:FF:000001">
    <property type="entry name" value="Methyl-accepting chemotaxis sensory transducer"/>
    <property type="match status" value="1"/>
</dbReference>
<dbReference type="PRINTS" id="PR00260">
    <property type="entry name" value="CHEMTRNSDUCR"/>
</dbReference>
<comment type="caution">
    <text evidence="8">The sequence shown here is derived from an EMBL/GenBank/DDBJ whole genome shotgun (WGS) entry which is preliminary data.</text>
</comment>
<dbReference type="InterPro" id="IPR003660">
    <property type="entry name" value="HAMP_dom"/>
</dbReference>
<feature type="domain" description="HAMP" evidence="7">
    <location>
        <begin position="212"/>
        <end position="264"/>
    </location>
</feature>
<dbReference type="OrthoDB" id="9806477at2"/>
<name>A0A2G9C353_9BURK</name>
<comment type="subcellular location">
    <subcellularLocation>
        <location evidence="1">Membrane</location>
    </subcellularLocation>
</comment>
<dbReference type="GO" id="GO:0006935">
    <property type="term" value="P:chemotaxis"/>
    <property type="evidence" value="ECO:0007669"/>
    <property type="project" value="InterPro"/>
</dbReference>
<dbReference type="PANTHER" id="PTHR43531:SF14">
    <property type="entry name" value="METHYL-ACCEPTING CHEMOTAXIS PROTEIN I-RELATED"/>
    <property type="match status" value="1"/>
</dbReference>
<feature type="domain" description="Methyl-accepting transducer" evidence="6">
    <location>
        <begin position="269"/>
        <end position="498"/>
    </location>
</feature>
<dbReference type="Proteomes" id="UP000231501">
    <property type="component" value="Unassembled WGS sequence"/>
</dbReference>
<evidence type="ECO:0000256" key="2">
    <source>
        <dbReference type="ARBA" id="ARBA00022481"/>
    </source>
</evidence>
<evidence type="ECO:0000313" key="8">
    <source>
        <dbReference type="EMBL" id="PIM50856.1"/>
    </source>
</evidence>
<proteinExistence type="inferred from homology"/>
<keyword evidence="2" id="KW-0488">Methylation</keyword>
<dbReference type="SUPFAM" id="SSF58104">
    <property type="entry name" value="Methyl-accepting chemotaxis protein (MCP) signaling domain"/>
    <property type="match status" value="1"/>
</dbReference>
<comment type="similarity">
    <text evidence="3">Belongs to the methyl-accepting chemotaxis (MCP) protein family.</text>
</comment>
<dbReference type="PROSITE" id="PS50111">
    <property type="entry name" value="CHEMOTAXIS_TRANSDUC_2"/>
    <property type="match status" value="1"/>
</dbReference>
<dbReference type="Pfam" id="PF00015">
    <property type="entry name" value="MCPsignal"/>
    <property type="match status" value="1"/>
</dbReference>
<protein>
    <submittedName>
        <fullName evidence="8">Methyl-accepting chemotaxis protein</fullName>
    </submittedName>
</protein>
<dbReference type="CDD" id="cd06225">
    <property type="entry name" value="HAMP"/>
    <property type="match status" value="1"/>
</dbReference>
<gene>
    <name evidence="8" type="ORF">CS062_22835</name>
</gene>
<dbReference type="InterPro" id="IPR024478">
    <property type="entry name" value="HlyB_4HB_MCP"/>
</dbReference>
<dbReference type="InterPro" id="IPR004089">
    <property type="entry name" value="MCPsignal_dom"/>
</dbReference>
<dbReference type="InterPro" id="IPR004090">
    <property type="entry name" value="Chemotax_Me-accpt_rcpt"/>
</dbReference>
<dbReference type="RefSeq" id="WP_099863983.1">
    <property type="nucleotide sequence ID" value="NZ_PEOG01000094.1"/>
</dbReference>
<dbReference type="Pfam" id="PF12729">
    <property type="entry name" value="4HB_MCP_1"/>
    <property type="match status" value="1"/>
</dbReference>
<dbReference type="EMBL" id="PEOG01000094">
    <property type="protein sequence ID" value="PIM50856.1"/>
    <property type="molecule type" value="Genomic_DNA"/>
</dbReference>
<dbReference type="GO" id="GO:0007165">
    <property type="term" value="P:signal transduction"/>
    <property type="evidence" value="ECO:0007669"/>
    <property type="project" value="UniProtKB-KW"/>
</dbReference>
<evidence type="ECO:0000259" key="7">
    <source>
        <dbReference type="PROSITE" id="PS50885"/>
    </source>
</evidence>
<dbReference type="Pfam" id="PF00672">
    <property type="entry name" value="HAMP"/>
    <property type="match status" value="1"/>
</dbReference>
<dbReference type="CDD" id="cd11386">
    <property type="entry name" value="MCP_signal"/>
    <property type="match status" value="1"/>
</dbReference>
<keyword evidence="4" id="KW-0807">Transducer</keyword>
<evidence type="ECO:0000256" key="1">
    <source>
        <dbReference type="ARBA" id="ARBA00004370"/>
    </source>
</evidence>
<dbReference type="SMART" id="SM00283">
    <property type="entry name" value="MA"/>
    <property type="match status" value="1"/>
</dbReference>
<evidence type="ECO:0000256" key="5">
    <source>
        <dbReference type="SAM" id="MobiDB-lite"/>
    </source>
</evidence>
<sequence>MTLLRQFATGMRLSLAFGLMLLLILAVSALGINGSSRVFADLKTLYQDRTIPLKQIGEIDSLMLRNRILVTEMIRDPAQLPALDPQLQANIATITGLWKDYMATYLTDEEKRLATTFAEVRGNYVRQGLLPTRDAVRDGDIAKAQALYGERIATLGAQAKTSIDALLALQVRVGAESYHAAEATAASVRTWSLAAAAVAVLIALAAAFLTTRSITAPMQEAVQFAEAVAQGDLRTRDATTGQDEAARLIAALGAMAGSLRDIVSRVRNSSESIATGSSEIATGSLDLSQRTEEQASSLQQTAASMEELSSTVQNNASTAGQADQLATRAAEAAGQGGGVVQQVVRTMQDISTSSRQIADIIGVIDGIAFQTNILALNAAVEAARAGEQGKGFAVVASEVRALAQRSAQAAREIKALIGRSVEQVQSGSGLADEAGSAMQGIVEQVRQVSTLIGEIASASHEQSRGIQQIGQAVTQLDQVTQQNAALVEQSSAAADSLQQQAKELAELVRVFRLA</sequence>
<dbReference type="GO" id="GO:0004888">
    <property type="term" value="F:transmembrane signaling receptor activity"/>
    <property type="evidence" value="ECO:0007669"/>
    <property type="project" value="InterPro"/>
</dbReference>
<dbReference type="InterPro" id="IPR051310">
    <property type="entry name" value="MCP_chemotaxis"/>
</dbReference>